<reference evidence="2" key="2">
    <citation type="submission" date="2020-11" db="EMBL/GenBank/DDBJ databases">
        <authorList>
            <person name="McCartney M.A."/>
            <person name="Auch B."/>
            <person name="Kono T."/>
            <person name="Mallez S."/>
            <person name="Becker A."/>
            <person name="Gohl D.M."/>
            <person name="Silverstein K.A.T."/>
            <person name="Koren S."/>
            <person name="Bechman K.B."/>
            <person name="Herman A."/>
            <person name="Abrahante J.E."/>
            <person name="Garbe J."/>
        </authorList>
    </citation>
    <scope>NUCLEOTIDE SEQUENCE</scope>
    <source>
        <strain evidence="2">Duluth1</strain>
        <tissue evidence="2">Whole animal</tissue>
    </source>
</reference>
<name>A0A9D4I0V5_DREPO</name>
<evidence type="ECO:0000313" key="2">
    <source>
        <dbReference type="EMBL" id="KAH3739747.1"/>
    </source>
</evidence>
<comment type="caution">
    <text evidence="2">The sequence shown here is derived from an EMBL/GenBank/DDBJ whole genome shotgun (WGS) entry which is preliminary data.</text>
</comment>
<proteinExistence type="predicted"/>
<keyword evidence="3" id="KW-1185">Reference proteome</keyword>
<accession>A0A9D4I0V5</accession>
<organism evidence="2 3">
    <name type="scientific">Dreissena polymorpha</name>
    <name type="common">Zebra mussel</name>
    <name type="synonym">Mytilus polymorpha</name>
    <dbReference type="NCBI Taxonomy" id="45954"/>
    <lineage>
        <taxon>Eukaryota</taxon>
        <taxon>Metazoa</taxon>
        <taxon>Spiralia</taxon>
        <taxon>Lophotrochozoa</taxon>
        <taxon>Mollusca</taxon>
        <taxon>Bivalvia</taxon>
        <taxon>Autobranchia</taxon>
        <taxon>Heteroconchia</taxon>
        <taxon>Euheterodonta</taxon>
        <taxon>Imparidentia</taxon>
        <taxon>Neoheterodontei</taxon>
        <taxon>Myida</taxon>
        <taxon>Dreissenoidea</taxon>
        <taxon>Dreissenidae</taxon>
        <taxon>Dreissena</taxon>
    </lineage>
</organism>
<feature type="region of interest" description="Disordered" evidence="1">
    <location>
        <begin position="1084"/>
        <end position="1108"/>
    </location>
</feature>
<feature type="region of interest" description="Disordered" evidence="1">
    <location>
        <begin position="303"/>
        <end position="328"/>
    </location>
</feature>
<evidence type="ECO:0000313" key="3">
    <source>
        <dbReference type="Proteomes" id="UP000828390"/>
    </source>
</evidence>
<feature type="region of interest" description="Disordered" evidence="1">
    <location>
        <begin position="1279"/>
        <end position="1318"/>
    </location>
</feature>
<feature type="compositionally biased region" description="Polar residues" evidence="1">
    <location>
        <begin position="1281"/>
        <end position="1296"/>
    </location>
</feature>
<protein>
    <submittedName>
        <fullName evidence="2">Uncharacterized protein</fullName>
    </submittedName>
</protein>
<reference evidence="2" key="1">
    <citation type="journal article" date="2019" name="bioRxiv">
        <title>The Genome of the Zebra Mussel, Dreissena polymorpha: A Resource for Invasive Species Research.</title>
        <authorList>
            <person name="McCartney M.A."/>
            <person name="Auch B."/>
            <person name="Kono T."/>
            <person name="Mallez S."/>
            <person name="Zhang Y."/>
            <person name="Obille A."/>
            <person name="Becker A."/>
            <person name="Abrahante J.E."/>
            <person name="Garbe J."/>
            <person name="Badalamenti J.P."/>
            <person name="Herman A."/>
            <person name="Mangelson H."/>
            <person name="Liachko I."/>
            <person name="Sullivan S."/>
            <person name="Sone E.D."/>
            <person name="Koren S."/>
            <person name="Silverstein K.A.T."/>
            <person name="Beckman K.B."/>
            <person name="Gohl D.M."/>
        </authorList>
    </citation>
    <scope>NUCLEOTIDE SEQUENCE</scope>
    <source>
        <strain evidence="2">Duluth1</strain>
        <tissue evidence="2">Whole animal</tissue>
    </source>
</reference>
<dbReference type="Proteomes" id="UP000828390">
    <property type="component" value="Unassembled WGS sequence"/>
</dbReference>
<sequence>MSVEIPSTNETFGVDNITNNHTVTSTESAQNLPVDTTANAALMSDYTAINTSSAENNTANVGNIVPETTLSPVPQQPHMSVESLFTNEPVGVDNITNNHTVASTESTQNLPVDTTDNAALMSDYTAINTSSAENNTANLGNISMHVDTANGDVKPTTESVTTVNPTSTSRLNADTKTVVTTTTNGPVVDGTTVLNEDTTTVNSSSANSTGYATSNHVSILDATNITDKTTSAQETTIGAIYLNFTTDSPVVGTTMLVMSAENVSTKSYDGPSLNDTMADLTTQASSSKIDSINIDLTTTTHGVTQDSLSENTTVNMPETTTQSQAIPSATEHAFTMSYTHDTEIQSISNPISTASDFPSLLVESNATQNNSHDVSTPVSDIVGSTIQQQDSKTQSTTSTNSEAYSEGAATKTPELTTKAYNLTAKEITLNKYETTTFALPTAYNDSSHASAKEENISVSNNESIKSESILSPSFLAATESRNGTVTEIVEVVNKVETSSQIIRERNTTDFEPDFITPKVTLPFFNTTSESYIENNTATGIFEVTNHLAASVQSIQEINANDFEPDIMTGNVTMPPVNKTSELNIESESTSGPTVAAYETSHIQGTMRMQSDLVNQTDTLHLGTMSTSAPLKDEYARTNLNTSGAENATIRIHMADFARAIDANATTETPLYSAQTTHTPIKASLNVDSADRLYTFDQTQYDPANDTLYQNSNSNAEFTTQTLYEITTARPGLQDVPNENASQDITYFPNQQPKISSNVFTGTNEPSIYEVNNFGNDIAMSSPNPIFLRPDSAEPNFSNNKIPDIPEKVQSDSIRNNETSGSLADISLHDLIETKSARLNSTDAALGGHTTNDVSEKVNSTQVISSLSSSVTNMTALEGSNEVAHMTDFQNNAWVYNETSNKDLPLQEEKAYFNASVESLNTITTSAPDMAELFNPTATNNETVTVSDVNVAPETTVPLVDKSDLPVEVNETSSVNLIKGVNESIGSQTTANLDHGGLSSGLNASVAISDVNLAPETTVPALDKPDIPLEVNQTSIESSVLSSSSVHLVEGVNKSSVSQTTANIDHGGLNSRLDASVTETAEVQTAIRPNSSHESRFNNGSEIMGQDEPMKTAQSIKRRINKARVSTSHLDVETTPARNAETLSLMNMLINRANEISQQSSAITTTTLSNNVILSENNLSTEATPFVEETFVQQTSTFQHSANNVKQERTVDFNSQVTTEDPILSRINSHIIPVPSDRKDAVDTLADFLNTAVANDINSNMSIIEKSTTLTVLEETMAPTAATRNNTETSTQAPTPETKSEEQMVSRRYPPKPVVKKPKAKLTERYDGLNQTKSIVNSGNQTIVDTQNSIVGVSEAKETNITNNVEGLKTDVTTATTTVTMQSTMTANITTISSKTTHAEPTRKTTDSTTDSLKIVAATMANDNEHAIIENIIVQESNNAPVEVMLPTTQRIAVHAIDTDEGVGRNEIVVADLDGNSTHGNTKDGKDMNVYFDTGKNESEFDMNNNKYSKFNKQSTTYRTCIKNYQLVYYVHFYLVISRFMFSILLKNNIIA</sequence>
<dbReference type="EMBL" id="JAIWYP010000011">
    <property type="protein sequence ID" value="KAH3739747.1"/>
    <property type="molecule type" value="Genomic_DNA"/>
</dbReference>
<gene>
    <name evidence="2" type="ORF">DPMN_046434</name>
</gene>
<feature type="region of interest" description="Disordered" evidence="1">
    <location>
        <begin position="385"/>
        <end position="410"/>
    </location>
</feature>
<feature type="compositionally biased region" description="Polar residues" evidence="1">
    <location>
        <begin position="156"/>
        <end position="169"/>
    </location>
</feature>
<feature type="compositionally biased region" description="Low complexity" evidence="1">
    <location>
        <begin position="385"/>
        <end position="401"/>
    </location>
</feature>
<feature type="region of interest" description="Disordered" evidence="1">
    <location>
        <begin position="150"/>
        <end position="169"/>
    </location>
</feature>
<feature type="compositionally biased region" description="Polar residues" evidence="1">
    <location>
        <begin position="303"/>
        <end position="327"/>
    </location>
</feature>
<evidence type="ECO:0000256" key="1">
    <source>
        <dbReference type="SAM" id="MobiDB-lite"/>
    </source>
</evidence>